<dbReference type="SMART" id="SM00345">
    <property type="entry name" value="HTH_GNTR"/>
    <property type="match status" value="1"/>
</dbReference>
<sequence>MTAAADPSPSALPMHERIRQEIEGRILAGDLRPGERIPSELELMAHYGCARMTVNKALSRLAASGLLDRRKRAGTFVARPRTVSMVLDIPDLAQEVQGRGQAYGFRLLSRSLGDTASDAEAAAELGPVGPILRLSGLHLADGAPLALEERVINLALVPGMAEVDFTTDPPGGWLLRHIPWTEAENRIGAVSASRDQARALGVAAGAACLVVARHTWRGADSVTFVRQTFVAGAYELVARFGPTR</sequence>
<keyword evidence="7" id="KW-1185">Reference proteome</keyword>
<dbReference type="PRINTS" id="PR00035">
    <property type="entry name" value="HTHGNTR"/>
</dbReference>
<evidence type="ECO:0000256" key="2">
    <source>
        <dbReference type="ARBA" id="ARBA00023125"/>
    </source>
</evidence>
<dbReference type="Gene3D" id="1.10.10.10">
    <property type="entry name" value="Winged helix-like DNA-binding domain superfamily/Winged helix DNA-binding domain"/>
    <property type="match status" value="1"/>
</dbReference>
<evidence type="ECO:0000259" key="5">
    <source>
        <dbReference type="PROSITE" id="PS50949"/>
    </source>
</evidence>
<dbReference type="SUPFAM" id="SSF46785">
    <property type="entry name" value="Winged helix' DNA-binding domain"/>
    <property type="match status" value="1"/>
</dbReference>
<name>A0ABU1MM19_9SPHN</name>
<dbReference type="Pfam" id="PF07702">
    <property type="entry name" value="UTRA"/>
    <property type="match status" value="1"/>
</dbReference>
<dbReference type="EMBL" id="JAVDRD010000005">
    <property type="protein sequence ID" value="MDR6511374.1"/>
    <property type="molecule type" value="Genomic_DNA"/>
</dbReference>
<organism evidence="6 7">
    <name type="scientific">Novosphingobium capsulatum</name>
    <dbReference type="NCBI Taxonomy" id="13688"/>
    <lineage>
        <taxon>Bacteria</taxon>
        <taxon>Pseudomonadati</taxon>
        <taxon>Pseudomonadota</taxon>
        <taxon>Alphaproteobacteria</taxon>
        <taxon>Sphingomonadales</taxon>
        <taxon>Sphingomonadaceae</taxon>
        <taxon>Novosphingobium</taxon>
    </lineage>
</organism>
<dbReference type="Gene3D" id="3.40.1410.10">
    <property type="entry name" value="Chorismate lyase-like"/>
    <property type="match status" value="1"/>
</dbReference>
<feature type="domain" description="HTH gntR-type" evidence="5">
    <location>
        <begin position="12"/>
        <end position="80"/>
    </location>
</feature>
<keyword evidence="3" id="KW-0804">Transcription</keyword>
<dbReference type="NCBIfam" id="TIGR02018">
    <property type="entry name" value="his_ut_repres"/>
    <property type="match status" value="1"/>
</dbReference>
<dbReference type="InterPro" id="IPR000524">
    <property type="entry name" value="Tscrpt_reg_HTH_GntR"/>
</dbReference>
<evidence type="ECO:0000256" key="3">
    <source>
        <dbReference type="ARBA" id="ARBA00023163"/>
    </source>
</evidence>
<dbReference type="RefSeq" id="WP_309805258.1">
    <property type="nucleotide sequence ID" value="NZ_JAVDRD010000005.1"/>
</dbReference>
<dbReference type="InterPro" id="IPR050679">
    <property type="entry name" value="Bact_HTH_transcr_reg"/>
</dbReference>
<reference evidence="6 7" key="1">
    <citation type="submission" date="2023-07" db="EMBL/GenBank/DDBJ databases">
        <title>Sorghum-associated microbial communities from plants grown in Nebraska, USA.</title>
        <authorList>
            <person name="Schachtman D."/>
        </authorList>
    </citation>
    <scope>NUCLEOTIDE SEQUENCE [LARGE SCALE GENOMIC DNA]</scope>
    <source>
        <strain evidence="6 7">DS1027</strain>
    </source>
</reference>
<dbReference type="SMART" id="SM00866">
    <property type="entry name" value="UTRA"/>
    <property type="match status" value="1"/>
</dbReference>
<proteinExistence type="predicted"/>
<dbReference type="InterPro" id="IPR010248">
    <property type="entry name" value="His_ut_repres"/>
</dbReference>
<evidence type="ECO:0000256" key="4">
    <source>
        <dbReference type="NCBIfam" id="TIGR02018"/>
    </source>
</evidence>
<evidence type="ECO:0000313" key="6">
    <source>
        <dbReference type="EMBL" id="MDR6511374.1"/>
    </source>
</evidence>
<evidence type="ECO:0000313" key="7">
    <source>
        <dbReference type="Proteomes" id="UP001184150"/>
    </source>
</evidence>
<dbReference type="SUPFAM" id="SSF64288">
    <property type="entry name" value="Chorismate lyase-like"/>
    <property type="match status" value="1"/>
</dbReference>
<dbReference type="InterPro" id="IPR036388">
    <property type="entry name" value="WH-like_DNA-bd_sf"/>
</dbReference>
<dbReference type="CDD" id="cd07377">
    <property type="entry name" value="WHTH_GntR"/>
    <property type="match status" value="1"/>
</dbReference>
<gene>
    <name evidence="6" type="ORF">J2792_002246</name>
</gene>
<dbReference type="PANTHER" id="PTHR44846">
    <property type="entry name" value="MANNOSYL-D-GLYCERATE TRANSPORT/METABOLISM SYSTEM REPRESSOR MNGR-RELATED"/>
    <property type="match status" value="1"/>
</dbReference>
<dbReference type="PANTHER" id="PTHR44846:SF16">
    <property type="entry name" value="TRANSCRIPTIONAL REGULATOR PHNF-RELATED"/>
    <property type="match status" value="1"/>
</dbReference>
<comment type="caution">
    <text evidence="6">The sequence shown here is derived from an EMBL/GenBank/DDBJ whole genome shotgun (WGS) entry which is preliminary data.</text>
</comment>
<accession>A0ABU1MM19</accession>
<dbReference type="InterPro" id="IPR036390">
    <property type="entry name" value="WH_DNA-bd_sf"/>
</dbReference>
<dbReference type="PROSITE" id="PS50949">
    <property type="entry name" value="HTH_GNTR"/>
    <property type="match status" value="1"/>
</dbReference>
<keyword evidence="1" id="KW-0805">Transcription regulation</keyword>
<dbReference type="InterPro" id="IPR011663">
    <property type="entry name" value="UTRA"/>
</dbReference>
<protein>
    <recommendedName>
        <fullName evidence="4">Histidine utilization repressor</fullName>
    </recommendedName>
</protein>
<evidence type="ECO:0000256" key="1">
    <source>
        <dbReference type="ARBA" id="ARBA00023015"/>
    </source>
</evidence>
<keyword evidence="2" id="KW-0238">DNA-binding</keyword>
<dbReference type="Pfam" id="PF00392">
    <property type="entry name" value="GntR"/>
    <property type="match status" value="1"/>
</dbReference>
<dbReference type="InterPro" id="IPR028978">
    <property type="entry name" value="Chorismate_lyase_/UTRA_dom_sf"/>
</dbReference>
<dbReference type="Proteomes" id="UP001184150">
    <property type="component" value="Unassembled WGS sequence"/>
</dbReference>